<dbReference type="PANTHER" id="PTHR24305">
    <property type="entry name" value="CYTOCHROME P450"/>
    <property type="match status" value="1"/>
</dbReference>
<dbReference type="RefSeq" id="WP_091503456.1">
    <property type="nucleotide sequence ID" value="NZ_FORP01000001.1"/>
</dbReference>
<dbReference type="PANTHER" id="PTHR24305:SF166">
    <property type="entry name" value="CYTOCHROME P450 12A4, MITOCHONDRIAL-RELATED"/>
    <property type="match status" value="1"/>
</dbReference>
<organism evidence="5 6">
    <name type="scientific">Amycolatopsis sacchari</name>
    <dbReference type="NCBI Taxonomy" id="115433"/>
    <lineage>
        <taxon>Bacteria</taxon>
        <taxon>Bacillati</taxon>
        <taxon>Actinomycetota</taxon>
        <taxon>Actinomycetes</taxon>
        <taxon>Pseudonocardiales</taxon>
        <taxon>Pseudonocardiaceae</taxon>
        <taxon>Amycolatopsis</taxon>
    </lineage>
</organism>
<evidence type="ECO:0000256" key="3">
    <source>
        <dbReference type="PIRSR" id="PIRSR602401-1"/>
    </source>
</evidence>
<dbReference type="InterPro" id="IPR001128">
    <property type="entry name" value="Cyt_P450"/>
</dbReference>
<keyword evidence="4" id="KW-0560">Oxidoreductase</keyword>
<dbReference type="InterPro" id="IPR002401">
    <property type="entry name" value="Cyt_P450_E_grp-I"/>
</dbReference>
<dbReference type="OrthoDB" id="5290182at2"/>
<keyword evidence="6" id="KW-1185">Reference proteome</keyword>
<dbReference type="Gene3D" id="1.10.630.10">
    <property type="entry name" value="Cytochrome P450"/>
    <property type="match status" value="1"/>
</dbReference>
<evidence type="ECO:0000256" key="1">
    <source>
        <dbReference type="ARBA" id="ARBA00001971"/>
    </source>
</evidence>
<dbReference type="GO" id="GO:0005506">
    <property type="term" value="F:iron ion binding"/>
    <property type="evidence" value="ECO:0007669"/>
    <property type="project" value="InterPro"/>
</dbReference>
<name>A0A1I3JE08_9PSEU</name>
<dbReference type="AlphaFoldDB" id="A0A1I3JE08"/>
<dbReference type="Proteomes" id="UP000199025">
    <property type="component" value="Unassembled WGS sequence"/>
</dbReference>
<dbReference type="SUPFAM" id="SSF48264">
    <property type="entry name" value="Cytochrome P450"/>
    <property type="match status" value="1"/>
</dbReference>
<dbReference type="GO" id="GO:0004497">
    <property type="term" value="F:monooxygenase activity"/>
    <property type="evidence" value="ECO:0007669"/>
    <property type="project" value="UniProtKB-KW"/>
</dbReference>
<evidence type="ECO:0000256" key="2">
    <source>
        <dbReference type="ARBA" id="ARBA00010617"/>
    </source>
</evidence>
<sequence length="436" mass="48700">MTTTLSRTTALPPGPKLPALVQTVLFGNFRHRLLPLWHRRYGDVFTVRLYANREAVQLADLDHIKAVFSGSAKTFHAGEGNAILKPIMGEHSVLLTDEDVHLRARKLLMPAFHGSALRGYRDMITELAEREAAGWPAGRVFRSHERMQALTLEIILRVVFGVGEGPRLDELRRLLTELVDIGVLDLFGFQNEKLRNFGPFRRSRERQERVDELLYAEIAERRTAPDLEERGDVLSRLLTVPAEDDRLSDAELRDQLITLLLAGHETTATALAWSFHELARDPARLRRATEAAGSGDDKYLEAVVKEAMRLHPVISEVARRLTEDVEIGGYRIPAGYTVMPSIALVHADGAHHPAPDEFRPERFLDGGPASGTWFPFGGGVRRCLGAGFSLLEATIVLRAVLSRWHLTLDRARAEGSRARHITMVPARGARISVTPR</sequence>
<dbReference type="InterPro" id="IPR017972">
    <property type="entry name" value="Cyt_P450_CS"/>
</dbReference>
<accession>A0A1I3JE08</accession>
<dbReference type="GO" id="GO:0020037">
    <property type="term" value="F:heme binding"/>
    <property type="evidence" value="ECO:0007669"/>
    <property type="project" value="InterPro"/>
</dbReference>
<keyword evidence="4" id="KW-0503">Monooxygenase</keyword>
<dbReference type="PRINTS" id="PR00463">
    <property type="entry name" value="EP450I"/>
</dbReference>
<comment type="cofactor">
    <cofactor evidence="1 3">
        <name>heme</name>
        <dbReference type="ChEBI" id="CHEBI:30413"/>
    </cofactor>
</comment>
<feature type="binding site" description="axial binding residue" evidence="3">
    <location>
        <position position="383"/>
    </location>
    <ligand>
        <name>heme</name>
        <dbReference type="ChEBI" id="CHEBI:30413"/>
    </ligand>
    <ligandPart>
        <name>Fe</name>
        <dbReference type="ChEBI" id="CHEBI:18248"/>
    </ligandPart>
</feature>
<dbReference type="InterPro" id="IPR036396">
    <property type="entry name" value="Cyt_P450_sf"/>
</dbReference>
<dbReference type="STRING" id="115433.SAMN05421835_10187"/>
<protein>
    <submittedName>
        <fullName evidence="5">Cytochrome P450</fullName>
    </submittedName>
</protein>
<evidence type="ECO:0000256" key="4">
    <source>
        <dbReference type="RuleBase" id="RU000461"/>
    </source>
</evidence>
<keyword evidence="3 4" id="KW-0349">Heme</keyword>
<proteinExistence type="inferred from homology"/>
<dbReference type="InterPro" id="IPR050121">
    <property type="entry name" value="Cytochrome_P450_monoxygenase"/>
</dbReference>
<evidence type="ECO:0000313" key="6">
    <source>
        <dbReference type="Proteomes" id="UP000199025"/>
    </source>
</evidence>
<reference evidence="5 6" key="1">
    <citation type="submission" date="2016-10" db="EMBL/GenBank/DDBJ databases">
        <authorList>
            <person name="de Groot N.N."/>
        </authorList>
    </citation>
    <scope>NUCLEOTIDE SEQUENCE [LARGE SCALE GENOMIC DNA]</scope>
    <source>
        <strain evidence="5 6">DSM 44468</strain>
    </source>
</reference>
<dbReference type="Pfam" id="PF00067">
    <property type="entry name" value="p450"/>
    <property type="match status" value="1"/>
</dbReference>
<evidence type="ECO:0000313" key="5">
    <source>
        <dbReference type="EMBL" id="SFI58165.1"/>
    </source>
</evidence>
<dbReference type="CDD" id="cd11053">
    <property type="entry name" value="CYP110-like"/>
    <property type="match status" value="1"/>
</dbReference>
<keyword evidence="3 4" id="KW-0408">Iron</keyword>
<dbReference type="GO" id="GO:0016705">
    <property type="term" value="F:oxidoreductase activity, acting on paired donors, with incorporation or reduction of molecular oxygen"/>
    <property type="evidence" value="ECO:0007669"/>
    <property type="project" value="InterPro"/>
</dbReference>
<comment type="similarity">
    <text evidence="2 4">Belongs to the cytochrome P450 family.</text>
</comment>
<keyword evidence="3 4" id="KW-0479">Metal-binding</keyword>
<dbReference type="PRINTS" id="PR00385">
    <property type="entry name" value="P450"/>
</dbReference>
<dbReference type="EMBL" id="FORP01000001">
    <property type="protein sequence ID" value="SFI58165.1"/>
    <property type="molecule type" value="Genomic_DNA"/>
</dbReference>
<dbReference type="PROSITE" id="PS00086">
    <property type="entry name" value="CYTOCHROME_P450"/>
    <property type="match status" value="1"/>
</dbReference>
<gene>
    <name evidence="5" type="ORF">SAMN05421835_10187</name>
</gene>